<keyword evidence="2" id="KW-0812">Transmembrane</keyword>
<dbReference type="GO" id="GO:0008757">
    <property type="term" value="F:S-adenosylmethionine-dependent methyltransferase activity"/>
    <property type="evidence" value="ECO:0007669"/>
    <property type="project" value="InterPro"/>
</dbReference>
<feature type="domain" description="Methyltransferase type 11" evidence="3">
    <location>
        <begin position="55"/>
        <end position="149"/>
    </location>
</feature>
<feature type="transmembrane region" description="Helical" evidence="2">
    <location>
        <begin position="259"/>
        <end position="283"/>
    </location>
</feature>
<keyword evidence="2" id="KW-0472">Membrane</keyword>
<dbReference type="GO" id="GO:0031207">
    <property type="term" value="C:Sec62/Sec63 complex"/>
    <property type="evidence" value="ECO:0007669"/>
    <property type="project" value="InterPro"/>
</dbReference>
<proteinExistence type="predicted"/>
<comment type="caution">
    <text evidence="4">The sequence shown here is derived from an EMBL/GenBank/DDBJ whole genome shotgun (WGS) entry which is preliminary data.</text>
</comment>
<evidence type="ECO:0000256" key="1">
    <source>
        <dbReference type="SAM" id="MobiDB-lite"/>
    </source>
</evidence>
<dbReference type="AlphaFoldDB" id="A0A9P6J2N3"/>
<feature type="region of interest" description="Disordered" evidence="1">
    <location>
        <begin position="439"/>
        <end position="465"/>
    </location>
</feature>
<dbReference type="InterPro" id="IPR029063">
    <property type="entry name" value="SAM-dependent_MTases_sf"/>
</dbReference>
<feature type="compositionally biased region" description="Basic and acidic residues" evidence="1">
    <location>
        <begin position="455"/>
        <end position="465"/>
    </location>
</feature>
<dbReference type="PANTHER" id="PTHR28229">
    <property type="entry name" value="TRANSLOCATION PROTEIN SEC66"/>
    <property type="match status" value="1"/>
</dbReference>
<accession>A0A9P6J2N3</accession>
<dbReference type="InterPro" id="IPR018624">
    <property type="entry name" value="Sec66"/>
</dbReference>
<dbReference type="Pfam" id="PF08241">
    <property type="entry name" value="Methyltransf_11"/>
    <property type="match status" value="1"/>
</dbReference>
<dbReference type="Proteomes" id="UP000749646">
    <property type="component" value="Unassembled WGS sequence"/>
</dbReference>
<sequence>MTSQDSHSSAFSTNAAVGAKDNWSSQKYVKNASFVPLLGAPVVELLDPQPHERILDLGAGDGVLTADLQKRCQSVVAVDASADMIAAAHKNGCQDARVVDGHDLVDHDELANGQFDAVFSNAALHWMKKDPARVIQGVNKCLKPGGRFVAEMGGHMNVAEVRSNLHAALKKRGVNPEEYDPWFFPGIKTYSRMLEENGFRVDSIELIPRPTRLHTDIAGWIDTFGFLYLKPFEADEKERQAIIDEVQGNLQFSQDEGQWYIIMGSVWLAIIYVGGWILSMRVFGYFWKNRKLAINDAEPWFGEHVSRNQYIALLQQEDPEATENQLMAALMRRAMEDVIRVLSMRADKPVLASLVKQGTVGDDIWTQFTLSEKEMEAEIMSLMQEANTFKEGWDQTILQTASEMVMHDKTKKLQKKLDTRREEENRREAFREQRTEELMAVQAKKDSTISATEMAAKETESAAEA</sequence>
<dbReference type="OrthoDB" id="6329284at2759"/>
<dbReference type="EMBL" id="JAAAHW010006495">
    <property type="protein sequence ID" value="KAF9959670.1"/>
    <property type="molecule type" value="Genomic_DNA"/>
</dbReference>
<dbReference type="CDD" id="cd02440">
    <property type="entry name" value="AdoMet_MTases"/>
    <property type="match status" value="1"/>
</dbReference>
<name>A0A9P6J2N3_9FUNG</name>
<evidence type="ECO:0000256" key="2">
    <source>
        <dbReference type="SAM" id="Phobius"/>
    </source>
</evidence>
<evidence type="ECO:0000313" key="4">
    <source>
        <dbReference type="EMBL" id="KAF9959670.1"/>
    </source>
</evidence>
<reference evidence="4" key="1">
    <citation type="journal article" date="2020" name="Fungal Divers.">
        <title>Resolving the Mortierellaceae phylogeny through synthesis of multi-gene phylogenetics and phylogenomics.</title>
        <authorList>
            <person name="Vandepol N."/>
            <person name="Liber J."/>
            <person name="Desiro A."/>
            <person name="Na H."/>
            <person name="Kennedy M."/>
            <person name="Barry K."/>
            <person name="Grigoriev I.V."/>
            <person name="Miller A.N."/>
            <person name="O'Donnell K."/>
            <person name="Stajich J.E."/>
            <person name="Bonito G."/>
        </authorList>
    </citation>
    <scope>NUCLEOTIDE SEQUENCE</scope>
    <source>
        <strain evidence="4">MES-2147</strain>
    </source>
</reference>
<evidence type="ECO:0000259" key="3">
    <source>
        <dbReference type="Pfam" id="PF08241"/>
    </source>
</evidence>
<dbReference type="Pfam" id="PF09802">
    <property type="entry name" value="Sec66"/>
    <property type="match status" value="1"/>
</dbReference>
<dbReference type="PANTHER" id="PTHR28229:SF1">
    <property type="entry name" value="TRANSLOCATION PROTEIN SEC66"/>
    <property type="match status" value="1"/>
</dbReference>
<keyword evidence="5" id="KW-1185">Reference proteome</keyword>
<dbReference type="InterPro" id="IPR013216">
    <property type="entry name" value="Methyltransf_11"/>
</dbReference>
<keyword evidence="2" id="KW-1133">Transmembrane helix</keyword>
<organism evidence="4 5">
    <name type="scientific">Modicella reniformis</name>
    <dbReference type="NCBI Taxonomy" id="1440133"/>
    <lineage>
        <taxon>Eukaryota</taxon>
        <taxon>Fungi</taxon>
        <taxon>Fungi incertae sedis</taxon>
        <taxon>Mucoromycota</taxon>
        <taxon>Mortierellomycotina</taxon>
        <taxon>Mortierellomycetes</taxon>
        <taxon>Mortierellales</taxon>
        <taxon>Mortierellaceae</taxon>
        <taxon>Modicella</taxon>
    </lineage>
</organism>
<evidence type="ECO:0000313" key="5">
    <source>
        <dbReference type="Proteomes" id="UP000749646"/>
    </source>
</evidence>
<gene>
    <name evidence="4" type="ORF">BGZ65_000166</name>
</gene>
<dbReference type="GO" id="GO:0031204">
    <property type="term" value="P:post-translational protein targeting to membrane, translocation"/>
    <property type="evidence" value="ECO:0007669"/>
    <property type="project" value="InterPro"/>
</dbReference>
<dbReference type="SUPFAM" id="SSF53335">
    <property type="entry name" value="S-adenosyl-L-methionine-dependent methyltransferases"/>
    <property type="match status" value="1"/>
</dbReference>
<protein>
    <recommendedName>
        <fullName evidence="3">Methyltransferase type 11 domain-containing protein</fullName>
    </recommendedName>
</protein>
<dbReference type="Gene3D" id="3.40.50.150">
    <property type="entry name" value="Vaccinia Virus protein VP39"/>
    <property type="match status" value="1"/>
</dbReference>